<evidence type="ECO:0000256" key="4">
    <source>
        <dbReference type="ARBA" id="ARBA00023134"/>
    </source>
</evidence>
<reference evidence="8 9" key="1">
    <citation type="journal article" date="2012" name="Eukaryot. Cell">
        <title>Draft genome sequence of Wickerhamomyces ciferrii NRRL Y-1031 F-60-10.</title>
        <authorList>
            <person name="Schneider J."/>
            <person name="Andrea H."/>
            <person name="Blom J."/>
            <person name="Jaenicke S."/>
            <person name="Ruckert C."/>
            <person name="Schorsch C."/>
            <person name="Szczepanowski R."/>
            <person name="Farwick M."/>
            <person name="Goesmann A."/>
            <person name="Puhler A."/>
            <person name="Schaffer S."/>
            <person name="Tauch A."/>
            <person name="Kohler T."/>
            <person name="Brinkrolf K."/>
        </authorList>
    </citation>
    <scope>NUCLEOTIDE SEQUENCE [LARGE SCALE GENOMIC DNA]</scope>
    <source>
        <strain evidence="9">ATCC 14091 / BCRC 22168 / CBS 111 / JCM 3599 / NBRC 0793 / NRRL Y-1031 F-60-10</strain>
    </source>
</reference>
<dbReference type="GO" id="GO:0005739">
    <property type="term" value="C:mitochondrion"/>
    <property type="evidence" value="ECO:0007669"/>
    <property type="project" value="TreeGrafter"/>
</dbReference>
<dbReference type="SUPFAM" id="SSF52540">
    <property type="entry name" value="P-loop containing nucleoside triphosphate hydrolases"/>
    <property type="match status" value="1"/>
</dbReference>
<dbReference type="GO" id="GO:0005525">
    <property type="term" value="F:GTP binding"/>
    <property type="evidence" value="ECO:0007669"/>
    <property type="project" value="UniProtKB-KW"/>
</dbReference>
<dbReference type="STRING" id="1206466.K0KD97"/>
<dbReference type="Gene3D" id="3.40.50.300">
    <property type="entry name" value="P-loop containing nucleotide triphosphate hydrolases"/>
    <property type="match status" value="1"/>
</dbReference>
<keyword evidence="2" id="KW-0547">Nucleotide-binding</keyword>
<accession>K0KD97</accession>
<keyword evidence="4" id="KW-0342">GTP-binding</keyword>
<keyword evidence="1" id="KW-0479">Metal-binding</keyword>
<dbReference type="PANTHER" id="PTHR46498">
    <property type="entry name" value="GTP-BINDING PROTEIN 8"/>
    <property type="match status" value="1"/>
</dbReference>
<feature type="domain" description="EngB-type G" evidence="7">
    <location>
        <begin position="177"/>
        <end position="357"/>
    </location>
</feature>
<dbReference type="InterPro" id="IPR027417">
    <property type="entry name" value="P-loop_NTPase"/>
</dbReference>
<sequence>MLVKRLPTRIRHFSCARTNLAIDLSSIIQKSVGDVKQKNVEKEATEALRKQKEAELKNKKQAAKDSMITAEKLNNVYRSEFRTEPTLAETSKLSNFFFNAKVKLDWMTEDFLDMPGERERYEIEQKRLAEEEAKTTPLNDIVEFDEDFEDKNTQQSPSESSEIAPGNGFVKPDVKLGLPEVVFLGKCNVGKSTLLNALVSQTNSKELETFAYSSKHAGFTKSMNAFNLGDRLRIIDTPGYGVKGRAYQGEQVLEYLQHRKELQKCYLLISSVDGFNHYDEQVLDVLIEAAIPYEVVFTKVDKLKNIKTVKSNIKESGILNSKLAPDLLFVSSDTNRKFPKRQGFNELRKSIFDSCGLNYGLQPLSKRDDKK</sequence>
<dbReference type="eggNOG" id="KOG2486">
    <property type="taxonomic scope" value="Eukaryota"/>
</dbReference>
<dbReference type="HOGENOM" id="CLU_062874_0_0_1"/>
<dbReference type="InterPro" id="IPR052279">
    <property type="entry name" value="EngB_GTPase"/>
</dbReference>
<name>K0KD97_WICCF</name>
<dbReference type="InterPro" id="IPR030393">
    <property type="entry name" value="G_ENGB_dom"/>
</dbReference>
<feature type="coiled-coil region" evidence="5">
    <location>
        <begin position="35"/>
        <end position="62"/>
    </location>
</feature>
<protein>
    <submittedName>
        <fullName evidence="8">Translation initiation factor IF-2</fullName>
    </submittedName>
</protein>
<gene>
    <name evidence="8" type="ORF">BN7_405</name>
</gene>
<dbReference type="CDD" id="cd01876">
    <property type="entry name" value="YihA_EngB"/>
    <property type="match status" value="1"/>
</dbReference>
<keyword evidence="5" id="KW-0175">Coiled coil</keyword>
<evidence type="ECO:0000313" key="8">
    <source>
        <dbReference type="EMBL" id="CCH40871.1"/>
    </source>
</evidence>
<evidence type="ECO:0000313" key="9">
    <source>
        <dbReference type="Proteomes" id="UP000009328"/>
    </source>
</evidence>
<evidence type="ECO:0000256" key="5">
    <source>
        <dbReference type="SAM" id="Coils"/>
    </source>
</evidence>
<dbReference type="FunCoup" id="K0KD97">
    <property type="interactions" value="268"/>
</dbReference>
<dbReference type="InParanoid" id="K0KD97"/>
<comment type="caution">
    <text evidence="8">The sequence shown here is derived from an EMBL/GenBank/DDBJ whole genome shotgun (WGS) entry which is preliminary data.</text>
</comment>
<evidence type="ECO:0000256" key="2">
    <source>
        <dbReference type="ARBA" id="ARBA00022741"/>
    </source>
</evidence>
<evidence type="ECO:0000256" key="6">
    <source>
        <dbReference type="SAM" id="MobiDB-lite"/>
    </source>
</evidence>
<dbReference type="EMBL" id="CAIF01000007">
    <property type="protein sequence ID" value="CCH40871.1"/>
    <property type="molecule type" value="Genomic_DNA"/>
</dbReference>
<dbReference type="GO" id="GO:0046872">
    <property type="term" value="F:metal ion binding"/>
    <property type="evidence" value="ECO:0007669"/>
    <property type="project" value="UniProtKB-KW"/>
</dbReference>
<dbReference type="GO" id="GO:0003743">
    <property type="term" value="F:translation initiation factor activity"/>
    <property type="evidence" value="ECO:0007669"/>
    <property type="project" value="UniProtKB-KW"/>
</dbReference>
<dbReference type="PANTHER" id="PTHR46498:SF1">
    <property type="entry name" value="GTP-BINDING PROTEIN 8"/>
    <property type="match status" value="1"/>
</dbReference>
<dbReference type="InterPro" id="IPR006073">
    <property type="entry name" value="GTP-bd"/>
</dbReference>
<keyword evidence="9" id="KW-1185">Reference proteome</keyword>
<evidence type="ECO:0000256" key="3">
    <source>
        <dbReference type="ARBA" id="ARBA00022842"/>
    </source>
</evidence>
<keyword evidence="8" id="KW-0648">Protein biosynthesis</keyword>
<evidence type="ECO:0000259" key="7">
    <source>
        <dbReference type="PROSITE" id="PS51706"/>
    </source>
</evidence>
<dbReference type="Pfam" id="PF01926">
    <property type="entry name" value="MMR_HSR1"/>
    <property type="match status" value="1"/>
</dbReference>
<dbReference type="AlphaFoldDB" id="K0KD97"/>
<keyword evidence="3" id="KW-0460">Magnesium</keyword>
<organism evidence="8 9">
    <name type="scientific">Wickerhamomyces ciferrii (strain ATCC 14091 / BCRC 22168 / CBS 111 / JCM 3599 / NBRC 0793 / NRRL Y-1031 F-60-10)</name>
    <name type="common">Yeast</name>
    <name type="synonym">Pichia ciferrii</name>
    <dbReference type="NCBI Taxonomy" id="1206466"/>
    <lineage>
        <taxon>Eukaryota</taxon>
        <taxon>Fungi</taxon>
        <taxon>Dikarya</taxon>
        <taxon>Ascomycota</taxon>
        <taxon>Saccharomycotina</taxon>
        <taxon>Saccharomycetes</taxon>
        <taxon>Phaffomycetales</taxon>
        <taxon>Wickerhamomycetaceae</taxon>
        <taxon>Wickerhamomyces</taxon>
    </lineage>
</organism>
<keyword evidence="8" id="KW-0396">Initiation factor</keyword>
<evidence type="ECO:0000256" key="1">
    <source>
        <dbReference type="ARBA" id="ARBA00022723"/>
    </source>
</evidence>
<dbReference type="Proteomes" id="UP000009328">
    <property type="component" value="Unassembled WGS sequence"/>
</dbReference>
<proteinExistence type="predicted"/>
<dbReference type="PROSITE" id="PS51706">
    <property type="entry name" value="G_ENGB"/>
    <property type="match status" value="1"/>
</dbReference>
<feature type="region of interest" description="Disordered" evidence="6">
    <location>
        <begin position="144"/>
        <end position="167"/>
    </location>
</feature>